<dbReference type="RefSeq" id="WP_236087449.1">
    <property type="nucleotide sequence ID" value="NZ_JAKGSG010000007.1"/>
</dbReference>
<dbReference type="PANTHER" id="PTHR43392">
    <property type="entry name" value="AAA-TYPE ATPASE FAMILY PROTEIN / ANKYRIN REPEAT FAMILY PROTEIN"/>
    <property type="match status" value="1"/>
</dbReference>
<feature type="compositionally biased region" description="Low complexity" evidence="4">
    <location>
        <begin position="512"/>
        <end position="521"/>
    </location>
</feature>
<accession>A0AA41QA87</accession>
<dbReference type="InterPro" id="IPR000641">
    <property type="entry name" value="CbxX/CfxQ"/>
</dbReference>
<gene>
    <name evidence="6" type="ORF">L1785_01945</name>
</gene>
<evidence type="ECO:0000259" key="5">
    <source>
        <dbReference type="SMART" id="SM00382"/>
    </source>
</evidence>
<sequence>MSTAELASALAALTSTGGSAGVGAEAARAEGERLAAAVAESSPRAPQAWLEATGRPYGNDVAATLQPFFDAAQQGRRWRSSPTALLAGLVAAGSPHAGAYAEALARVADAAAEIGEPSISAVAAAAGAAAVYRGAVAGRGAAASRPAGPTAPPAPADLDLGRLTGTRLPPGVPSVSDILDQLRTGSAGTGPTTPGAATGDGEATAGGARPASGSGGSAVPGEAPEPARSLEELLAELDGLVGLTRVKDEIRRQTELLRIERLRTEAGLTRPTLTRHLVFVGNPGTGKTTVARLVAGIYRALGLLEKGHLVEVDRSELVAGYLGQTATKTTEVVGRALGGVLFIDEAYALAEDQYGKEAVDTLVKDMEDHRDDLVVVVAGYPLPMARFITTNPGLESRFAKTIVFDDYSDGELRQIFEDLARRADFEPLPGTLERFEHLVAEQPRGEGFGNGRWARNMLDAAVARHAWRLRHVAAPTVDQLRQLLPEDLTDVVDISSDADPVPGPVPEPVPGPVSVAPGSVPDLTNEQSTSVTTSENKSETMSERSPSRPAGSPMIEDEESA</sequence>
<name>A0AA41QA87_9MICO</name>
<evidence type="ECO:0000256" key="2">
    <source>
        <dbReference type="ARBA" id="ARBA00022741"/>
    </source>
</evidence>
<dbReference type="Gene3D" id="3.40.50.300">
    <property type="entry name" value="P-loop containing nucleotide triphosphate hydrolases"/>
    <property type="match status" value="1"/>
</dbReference>
<evidence type="ECO:0000256" key="4">
    <source>
        <dbReference type="SAM" id="MobiDB-lite"/>
    </source>
</evidence>
<feature type="compositionally biased region" description="Low complexity" evidence="4">
    <location>
        <begin position="184"/>
        <end position="212"/>
    </location>
</feature>
<dbReference type="GO" id="GO:0016887">
    <property type="term" value="F:ATP hydrolysis activity"/>
    <property type="evidence" value="ECO:0007669"/>
    <property type="project" value="InterPro"/>
</dbReference>
<dbReference type="InterPro" id="IPR003593">
    <property type="entry name" value="AAA+_ATPase"/>
</dbReference>
<dbReference type="AlphaFoldDB" id="A0AA41QA87"/>
<feature type="region of interest" description="Disordered" evidence="4">
    <location>
        <begin position="141"/>
        <end position="226"/>
    </location>
</feature>
<keyword evidence="2" id="KW-0547">Nucleotide-binding</keyword>
<dbReference type="SMART" id="SM00382">
    <property type="entry name" value="AAA"/>
    <property type="match status" value="1"/>
</dbReference>
<comment type="similarity">
    <text evidence="1">Belongs to the CbxX/CfxQ family.</text>
</comment>
<dbReference type="InterPro" id="IPR027417">
    <property type="entry name" value="P-loop_NTPase"/>
</dbReference>
<dbReference type="Pfam" id="PF17866">
    <property type="entry name" value="AAA_lid_6"/>
    <property type="match status" value="1"/>
</dbReference>
<feature type="compositionally biased region" description="Basic and acidic residues" evidence="4">
    <location>
        <begin position="536"/>
        <end position="546"/>
    </location>
</feature>
<feature type="domain" description="AAA+ ATPase" evidence="5">
    <location>
        <begin position="273"/>
        <end position="408"/>
    </location>
</feature>
<protein>
    <submittedName>
        <fullName evidence="6">AAA family ATPase</fullName>
    </submittedName>
</protein>
<dbReference type="InterPro" id="IPR003959">
    <property type="entry name" value="ATPase_AAA_core"/>
</dbReference>
<dbReference type="EMBL" id="JAKGSG010000007">
    <property type="protein sequence ID" value="MCF4119734.1"/>
    <property type="molecule type" value="Genomic_DNA"/>
</dbReference>
<keyword evidence="3" id="KW-0067">ATP-binding</keyword>
<feature type="compositionally biased region" description="Polar residues" evidence="4">
    <location>
        <begin position="522"/>
        <end position="535"/>
    </location>
</feature>
<organism evidence="6 7">
    <name type="scientific">Antribacter soli</name>
    <dbReference type="NCBI Taxonomy" id="2910976"/>
    <lineage>
        <taxon>Bacteria</taxon>
        <taxon>Bacillati</taxon>
        <taxon>Actinomycetota</taxon>
        <taxon>Actinomycetes</taxon>
        <taxon>Micrococcales</taxon>
        <taxon>Promicromonosporaceae</taxon>
        <taxon>Antribacter</taxon>
    </lineage>
</organism>
<dbReference type="InterPro" id="IPR041627">
    <property type="entry name" value="AAA_lid_6"/>
</dbReference>
<evidence type="ECO:0000313" key="7">
    <source>
        <dbReference type="Proteomes" id="UP001165405"/>
    </source>
</evidence>
<dbReference type="GO" id="GO:0005524">
    <property type="term" value="F:ATP binding"/>
    <property type="evidence" value="ECO:0007669"/>
    <property type="project" value="UniProtKB-KW"/>
</dbReference>
<dbReference type="Pfam" id="PF00004">
    <property type="entry name" value="AAA"/>
    <property type="match status" value="1"/>
</dbReference>
<dbReference type="PANTHER" id="PTHR43392:SF2">
    <property type="entry name" value="AAA-TYPE ATPASE FAMILY PROTEIN _ ANKYRIN REPEAT FAMILY PROTEIN"/>
    <property type="match status" value="1"/>
</dbReference>
<comment type="caution">
    <text evidence="6">The sequence shown here is derived from an EMBL/GenBank/DDBJ whole genome shotgun (WGS) entry which is preliminary data.</text>
</comment>
<dbReference type="SUPFAM" id="SSF52540">
    <property type="entry name" value="P-loop containing nucleoside triphosphate hydrolases"/>
    <property type="match status" value="1"/>
</dbReference>
<feature type="region of interest" description="Disordered" evidence="4">
    <location>
        <begin position="493"/>
        <end position="561"/>
    </location>
</feature>
<dbReference type="CDD" id="cd00009">
    <property type="entry name" value="AAA"/>
    <property type="match status" value="1"/>
</dbReference>
<evidence type="ECO:0000256" key="1">
    <source>
        <dbReference type="ARBA" id="ARBA00010378"/>
    </source>
</evidence>
<dbReference type="FunFam" id="3.40.50.300:FF:000216">
    <property type="entry name" value="Type VII secretion ATPase EccA"/>
    <property type="match status" value="1"/>
</dbReference>
<keyword evidence="7" id="KW-1185">Reference proteome</keyword>
<feature type="compositionally biased region" description="Pro residues" evidence="4">
    <location>
        <begin position="501"/>
        <end position="511"/>
    </location>
</feature>
<proteinExistence type="inferred from homology"/>
<evidence type="ECO:0000256" key="3">
    <source>
        <dbReference type="ARBA" id="ARBA00022840"/>
    </source>
</evidence>
<dbReference type="Proteomes" id="UP001165405">
    <property type="component" value="Unassembled WGS sequence"/>
</dbReference>
<dbReference type="PRINTS" id="PR00819">
    <property type="entry name" value="CBXCFQXSUPER"/>
</dbReference>
<dbReference type="Gene3D" id="1.10.8.60">
    <property type="match status" value="1"/>
</dbReference>
<dbReference type="InterPro" id="IPR050773">
    <property type="entry name" value="CbxX/CfxQ_RuBisCO_ESX"/>
</dbReference>
<evidence type="ECO:0000313" key="6">
    <source>
        <dbReference type="EMBL" id="MCF4119734.1"/>
    </source>
</evidence>
<reference evidence="6" key="1">
    <citation type="submission" date="2022-01" db="EMBL/GenBank/DDBJ databases">
        <title>Antribacter sp. nov., isolated from Guizhou of China.</title>
        <authorList>
            <person name="Chengliang C."/>
            <person name="Ya Z."/>
        </authorList>
    </citation>
    <scope>NUCLEOTIDE SEQUENCE</scope>
    <source>
        <strain evidence="6">KLBMP 9083</strain>
    </source>
</reference>